<dbReference type="InterPro" id="IPR001128">
    <property type="entry name" value="Cyt_P450"/>
</dbReference>
<dbReference type="Gene3D" id="1.10.630.10">
    <property type="entry name" value="Cytochrome P450"/>
    <property type="match status" value="1"/>
</dbReference>
<sequence length="495" mass="57843">MLILIFSSVSCIWLFYELYWKRRNLPPGPVPLPFFGNVLSLSAEKPGYEAFRKWTKKYGDVFTFWLGSKPFVIISSYSRLKETFIRDGETYMNKVQLNFQHFLRDGNFGVAETNGEVWSTHRRFALSTLRDFGVGKDLMQEKILIEVQEIFDKFDAHLDQEQQIDGVLNNAVANMINQLIFGYRFEDEKLEELKKLRELMTYQENFFTRFKTNFQIYVPQLARFLPGKTLEDGLRQWKFDFFEFFNKQIENHRQNIDFDSEESQDYAEAYLKEQKKREAEGDLVTFSTKQLANMCLDLWFGGLATTNITLTWTISYILHHPEVQRKIHEELDQVISSDRLVTTADKSELPYMNAVMNESQRCANIVPINLLHCTTRDTVIAGYPIKEGTGVIAQISTVMLDEKVFPEPYKFNPDRFIDKNGKLKKVEELVPFSVGKRQCLGEGLARMELFLFISNFFNRYKISESSTEGLPSLDKSKDFGVIPRKFKAVLARRYQ</sequence>
<dbReference type="GO" id="GO:0005506">
    <property type="term" value="F:iron ion binding"/>
    <property type="evidence" value="ECO:0007669"/>
    <property type="project" value="InterPro"/>
</dbReference>
<evidence type="ECO:0000256" key="6">
    <source>
        <dbReference type="ARBA" id="ARBA00023033"/>
    </source>
</evidence>
<organism evidence="10">
    <name type="scientific">Caenorhabditis brenneri</name>
    <name type="common">Nematode worm</name>
    <dbReference type="NCBI Taxonomy" id="135651"/>
    <lineage>
        <taxon>Eukaryota</taxon>
        <taxon>Metazoa</taxon>
        <taxon>Ecdysozoa</taxon>
        <taxon>Nematoda</taxon>
        <taxon>Chromadorea</taxon>
        <taxon>Rhabditida</taxon>
        <taxon>Rhabditina</taxon>
        <taxon>Rhabditomorpha</taxon>
        <taxon>Rhabditoidea</taxon>
        <taxon>Rhabditidae</taxon>
        <taxon>Peloderinae</taxon>
        <taxon>Caenorhabditis</taxon>
    </lineage>
</organism>
<keyword evidence="5 7" id="KW-0408">Iron</keyword>
<reference evidence="10" key="1">
    <citation type="submission" date="2011-07" db="EMBL/GenBank/DDBJ databases">
        <authorList>
            <consortium name="Caenorhabditis brenneri Sequencing and Analysis Consortium"/>
            <person name="Wilson R.K."/>
        </authorList>
    </citation>
    <scope>NUCLEOTIDE SEQUENCE [LARGE SCALE GENOMIC DNA]</scope>
    <source>
        <strain evidence="10">PB2801</strain>
    </source>
</reference>
<comment type="cofactor">
    <cofactor evidence="1 7">
        <name>heme</name>
        <dbReference type="ChEBI" id="CHEBI:30413"/>
    </cofactor>
</comment>
<dbReference type="GO" id="GO:0006082">
    <property type="term" value="P:organic acid metabolic process"/>
    <property type="evidence" value="ECO:0007669"/>
    <property type="project" value="TreeGrafter"/>
</dbReference>
<dbReference type="GO" id="GO:0016712">
    <property type="term" value="F:oxidoreductase activity, acting on paired donors, with incorporation or reduction of molecular oxygen, reduced flavin or flavoprotein as one donor, and incorporation of one atom of oxygen"/>
    <property type="evidence" value="ECO:0007669"/>
    <property type="project" value="TreeGrafter"/>
</dbReference>
<protein>
    <recommendedName>
        <fullName evidence="11">CYtochrome P450 family</fullName>
    </recommendedName>
</protein>
<dbReference type="Pfam" id="PF00067">
    <property type="entry name" value="p450"/>
    <property type="match status" value="1"/>
</dbReference>
<dbReference type="EMBL" id="GL379787">
    <property type="protein sequence ID" value="EGT31215.1"/>
    <property type="molecule type" value="Genomic_DNA"/>
</dbReference>
<dbReference type="InterPro" id="IPR017972">
    <property type="entry name" value="Cyt_P450_CS"/>
</dbReference>
<dbReference type="SUPFAM" id="SSF48264">
    <property type="entry name" value="Cytochrome P450"/>
    <property type="match status" value="1"/>
</dbReference>
<dbReference type="InParanoid" id="G0M9H4"/>
<dbReference type="AlphaFoldDB" id="G0M9H4"/>
<evidence type="ECO:0000256" key="8">
    <source>
        <dbReference type="RuleBase" id="RU000461"/>
    </source>
</evidence>
<dbReference type="InterPro" id="IPR002401">
    <property type="entry name" value="Cyt_P450_E_grp-I"/>
</dbReference>
<dbReference type="Proteomes" id="UP000008068">
    <property type="component" value="Unassembled WGS sequence"/>
</dbReference>
<dbReference type="GO" id="GO:0020037">
    <property type="term" value="F:heme binding"/>
    <property type="evidence" value="ECO:0007669"/>
    <property type="project" value="InterPro"/>
</dbReference>
<evidence type="ECO:0000256" key="2">
    <source>
        <dbReference type="ARBA" id="ARBA00010617"/>
    </source>
</evidence>
<dbReference type="eggNOG" id="KOG0156">
    <property type="taxonomic scope" value="Eukaryota"/>
</dbReference>
<evidence type="ECO:0000256" key="5">
    <source>
        <dbReference type="ARBA" id="ARBA00023004"/>
    </source>
</evidence>
<dbReference type="OrthoDB" id="1055148at2759"/>
<evidence type="ECO:0000256" key="1">
    <source>
        <dbReference type="ARBA" id="ARBA00001971"/>
    </source>
</evidence>
<dbReference type="HOGENOM" id="CLU_001570_22_3_1"/>
<evidence type="ECO:0000256" key="3">
    <source>
        <dbReference type="ARBA" id="ARBA00022723"/>
    </source>
</evidence>
<evidence type="ECO:0000256" key="7">
    <source>
        <dbReference type="PIRSR" id="PIRSR602401-1"/>
    </source>
</evidence>
<evidence type="ECO:0000313" key="9">
    <source>
        <dbReference type="EMBL" id="EGT31215.1"/>
    </source>
</evidence>
<dbReference type="PANTHER" id="PTHR24300">
    <property type="entry name" value="CYTOCHROME P450 508A4-RELATED"/>
    <property type="match status" value="1"/>
</dbReference>
<dbReference type="GO" id="GO:0006805">
    <property type="term" value="P:xenobiotic metabolic process"/>
    <property type="evidence" value="ECO:0007669"/>
    <property type="project" value="TreeGrafter"/>
</dbReference>
<dbReference type="PROSITE" id="PS00086">
    <property type="entry name" value="CYTOCHROME_P450"/>
    <property type="match status" value="1"/>
</dbReference>
<evidence type="ECO:0000313" key="10">
    <source>
        <dbReference type="Proteomes" id="UP000008068"/>
    </source>
</evidence>
<dbReference type="OMA" id="AIRIDYS"/>
<dbReference type="FunFam" id="1.10.630.10:FF:000036">
    <property type="entry name" value="CYtochrome P450 family"/>
    <property type="match status" value="1"/>
</dbReference>
<keyword evidence="6 8" id="KW-0503">Monooxygenase</keyword>
<dbReference type="PRINTS" id="PR00385">
    <property type="entry name" value="P450"/>
</dbReference>
<keyword evidence="4 8" id="KW-0560">Oxidoreductase</keyword>
<feature type="binding site" description="axial binding residue" evidence="7">
    <location>
        <position position="439"/>
    </location>
    <ligand>
        <name>heme</name>
        <dbReference type="ChEBI" id="CHEBI:30413"/>
    </ligand>
    <ligandPart>
        <name>Fe</name>
        <dbReference type="ChEBI" id="CHEBI:18248"/>
    </ligandPart>
</feature>
<keyword evidence="7 8" id="KW-0349">Heme</keyword>
<name>G0M9H4_CAEBE</name>
<proteinExistence type="inferred from homology"/>
<dbReference type="CDD" id="cd20617">
    <property type="entry name" value="CYP1_2-like"/>
    <property type="match status" value="1"/>
</dbReference>
<dbReference type="GO" id="GO:0005737">
    <property type="term" value="C:cytoplasm"/>
    <property type="evidence" value="ECO:0007669"/>
    <property type="project" value="TreeGrafter"/>
</dbReference>
<accession>G0M9H4</accession>
<gene>
    <name evidence="9" type="ORF">CAEBREN_21541</name>
</gene>
<dbReference type="InterPro" id="IPR050182">
    <property type="entry name" value="Cytochrome_P450_fam2"/>
</dbReference>
<dbReference type="PRINTS" id="PR00463">
    <property type="entry name" value="EP450I"/>
</dbReference>
<dbReference type="PANTHER" id="PTHR24300:SF209">
    <property type="entry name" value="CYTOCHROME P450 FAMILY"/>
    <property type="match status" value="1"/>
</dbReference>
<dbReference type="STRING" id="135651.G0M9H4"/>
<keyword evidence="10" id="KW-1185">Reference proteome</keyword>
<comment type="similarity">
    <text evidence="2 8">Belongs to the cytochrome P450 family.</text>
</comment>
<dbReference type="InterPro" id="IPR036396">
    <property type="entry name" value="Cyt_P450_sf"/>
</dbReference>
<evidence type="ECO:0008006" key="11">
    <source>
        <dbReference type="Google" id="ProtNLM"/>
    </source>
</evidence>
<evidence type="ECO:0000256" key="4">
    <source>
        <dbReference type="ARBA" id="ARBA00023002"/>
    </source>
</evidence>
<keyword evidence="3 7" id="KW-0479">Metal-binding</keyword>